<comment type="caution">
    <text evidence="2">The sequence shown here is derived from an EMBL/GenBank/DDBJ whole genome shotgun (WGS) entry which is preliminary data.</text>
</comment>
<comment type="similarity">
    <text evidence="1">Belongs to the plant dirigent protein family.</text>
</comment>
<evidence type="ECO:0000256" key="1">
    <source>
        <dbReference type="RuleBase" id="RU363099"/>
    </source>
</evidence>
<dbReference type="AlphaFoldDB" id="A0A8S9GPM6"/>
<dbReference type="Pfam" id="PF03018">
    <property type="entry name" value="Dirigent"/>
    <property type="match status" value="1"/>
</dbReference>
<evidence type="ECO:0000313" key="2">
    <source>
        <dbReference type="EMBL" id="KAF2545842.1"/>
    </source>
</evidence>
<accession>A0A8S9GPM6</accession>
<comment type="subunit">
    <text evidence="1">Homodimer.</text>
</comment>
<comment type="subcellular location">
    <subcellularLocation>
        <location evidence="1">Secreted</location>
        <location evidence="1">Extracellular space</location>
        <location evidence="1">Apoplast</location>
    </subcellularLocation>
</comment>
<dbReference type="PANTHER" id="PTHR21495">
    <property type="entry name" value="NUCLEOPORIN-RELATED"/>
    <property type="match status" value="1"/>
</dbReference>
<keyword evidence="1" id="KW-0052">Apoplast</keyword>
<dbReference type="InterPro" id="IPR004265">
    <property type="entry name" value="Dirigent"/>
</dbReference>
<organism evidence="2">
    <name type="scientific">Brassica cretica</name>
    <name type="common">Mustard</name>
    <dbReference type="NCBI Taxonomy" id="69181"/>
    <lineage>
        <taxon>Eukaryota</taxon>
        <taxon>Viridiplantae</taxon>
        <taxon>Streptophyta</taxon>
        <taxon>Embryophyta</taxon>
        <taxon>Tracheophyta</taxon>
        <taxon>Spermatophyta</taxon>
        <taxon>Magnoliopsida</taxon>
        <taxon>eudicotyledons</taxon>
        <taxon>Gunneridae</taxon>
        <taxon>Pentapetalae</taxon>
        <taxon>rosids</taxon>
        <taxon>malvids</taxon>
        <taxon>Brassicales</taxon>
        <taxon>Brassicaceae</taxon>
        <taxon>Brassiceae</taxon>
        <taxon>Brassica</taxon>
    </lineage>
</organism>
<dbReference type="EMBL" id="QGKY02001925">
    <property type="protein sequence ID" value="KAF2545842.1"/>
    <property type="molecule type" value="Genomic_DNA"/>
</dbReference>
<protein>
    <recommendedName>
        <fullName evidence="1">Dirigent protein</fullName>
    </recommendedName>
</protein>
<comment type="function">
    <text evidence="1">Dirigent proteins impart stereoselectivity on the phenoxy radical-coupling reaction, yielding optically active lignans from two molecules of coniferyl alcohol in the biosynthesis of lignans, flavonolignans, and alkaloids and thus plays a central role in plant secondary metabolism.</text>
</comment>
<keyword evidence="1" id="KW-0964">Secreted</keyword>
<gene>
    <name evidence="2" type="ORF">F2Q70_00020384</name>
</gene>
<dbReference type="GO" id="GO:0048046">
    <property type="term" value="C:apoplast"/>
    <property type="evidence" value="ECO:0007669"/>
    <property type="project" value="UniProtKB-SubCell"/>
</dbReference>
<name>A0A8S9GPM6_BRACR</name>
<sequence length="116" mass="12987">MTPFKGYQPKKLTHLHFYFHDFISVDKLIAIRVTMPPVTNSSAVSSFGMVVIADNQLTKAPDPTSKEIRSSQGMYASTDMNTLSFTMVFNLVFTEGEFNGSTVCKCSEFRVIKFGK</sequence>
<reference evidence="2" key="1">
    <citation type="submission" date="2019-12" db="EMBL/GenBank/DDBJ databases">
        <title>Genome sequencing and annotation of Brassica cretica.</title>
        <authorList>
            <person name="Studholme D.J."/>
            <person name="Sarris P.F."/>
        </authorList>
    </citation>
    <scope>NUCLEOTIDE SEQUENCE</scope>
    <source>
        <strain evidence="2">PFS-102/07</strain>
        <tissue evidence="2">Leaf</tissue>
    </source>
</reference>
<proteinExistence type="inferred from homology"/>